<feature type="region of interest" description="Disordered" evidence="2">
    <location>
        <begin position="26"/>
        <end position="48"/>
    </location>
</feature>
<evidence type="ECO:0000256" key="1">
    <source>
        <dbReference type="SAM" id="Coils"/>
    </source>
</evidence>
<sequence length="265" mass="30471">MNSTKLGSGDNRNALTLLEENVKLNEADEDKTLRQEHHDEGGTRGQSELTAQMIEDNEAKMKERIAQCKNIIESLKIELNEEKAKLERQNKAAQRLTESPSKCTTSFRCVSSSNMLATDLDYTTNSYSECVDSKLNCDENLMEYEKQLKKYQNTLNLAQIEKKNAIRKQMLAKAYRLKLLEVENQCNIELLRVKQSLQCLEPLQMIASKWKTNTEEMYDVNNYELIPRYPELYANSSSDINSEIDMKTAIERNEDKAEDASVMSD</sequence>
<reference evidence="4" key="1">
    <citation type="submission" date="2025-08" db="UniProtKB">
        <authorList>
            <consortium name="RefSeq"/>
        </authorList>
    </citation>
    <scope>IDENTIFICATION</scope>
</reference>
<dbReference type="RefSeq" id="XP_026737336.1">
    <property type="nucleotide sequence ID" value="XM_026881535.1"/>
</dbReference>
<feature type="coiled-coil region" evidence="1">
    <location>
        <begin position="134"/>
        <end position="168"/>
    </location>
</feature>
<proteinExistence type="predicted"/>
<dbReference type="AlphaFoldDB" id="A0A7E5WAW8"/>
<evidence type="ECO:0000313" key="4">
    <source>
        <dbReference type="RefSeq" id="XP_026737336.1"/>
    </source>
</evidence>
<gene>
    <name evidence="4" type="primary">LOC113500671</name>
</gene>
<accession>A0A7E5WAW8</accession>
<dbReference type="InParanoid" id="A0A7E5WAW8"/>
<name>A0A7E5WAW8_TRINI</name>
<keyword evidence="1" id="KW-0175">Coiled coil</keyword>
<dbReference type="Proteomes" id="UP000322000">
    <property type="component" value="Chromosome 14"/>
</dbReference>
<evidence type="ECO:0000256" key="2">
    <source>
        <dbReference type="SAM" id="MobiDB-lite"/>
    </source>
</evidence>
<dbReference type="KEGG" id="tnl:113500671"/>
<organism evidence="3 4">
    <name type="scientific">Trichoplusia ni</name>
    <name type="common">Cabbage looper</name>
    <dbReference type="NCBI Taxonomy" id="7111"/>
    <lineage>
        <taxon>Eukaryota</taxon>
        <taxon>Metazoa</taxon>
        <taxon>Ecdysozoa</taxon>
        <taxon>Arthropoda</taxon>
        <taxon>Hexapoda</taxon>
        <taxon>Insecta</taxon>
        <taxon>Pterygota</taxon>
        <taxon>Neoptera</taxon>
        <taxon>Endopterygota</taxon>
        <taxon>Lepidoptera</taxon>
        <taxon>Glossata</taxon>
        <taxon>Ditrysia</taxon>
        <taxon>Noctuoidea</taxon>
        <taxon>Noctuidae</taxon>
        <taxon>Plusiinae</taxon>
        <taxon>Trichoplusia</taxon>
    </lineage>
</organism>
<feature type="compositionally biased region" description="Basic and acidic residues" evidence="2">
    <location>
        <begin position="26"/>
        <end position="42"/>
    </location>
</feature>
<dbReference type="OrthoDB" id="6817099at2759"/>
<feature type="coiled-coil region" evidence="1">
    <location>
        <begin position="58"/>
        <end position="99"/>
    </location>
</feature>
<evidence type="ECO:0000313" key="3">
    <source>
        <dbReference type="Proteomes" id="UP000322000"/>
    </source>
</evidence>
<keyword evidence="3" id="KW-1185">Reference proteome</keyword>
<dbReference type="GeneID" id="113500671"/>
<protein>
    <submittedName>
        <fullName evidence="4">Uncharacterized protein LOC113500671</fullName>
    </submittedName>
</protein>